<dbReference type="AlphaFoldDB" id="A0A6H5HJB0"/>
<dbReference type="Gene3D" id="3.10.20.30">
    <property type="match status" value="1"/>
</dbReference>
<dbReference type="GO" id="GO:0004829">
    <property type="term" value="F:threonine-tRNA ligase activity"/>
    <property type="evidence" value="ECO:0007669"/>
    <property type="project" value="TreeGrafter"/>
</dbReference>
<dbReference type="PANTHER" id="PTHR11451:SF44">
    <property type="entry name" value="THREONINE--TRNA LIGASE, CHLOROPLASTIC_MITOCHONDRIAL 2"/>
    <property type="match status" value="1"/>
</dbReference>
<sequence length="336" mass="38060">MKLLSSLRSLKPYRTYSSFASIIEKQNRLFTGELERQRNDIGRIEKIEVSYEGRPENKTIIMNKFLSSPYDATRHIAEWLSQQGALAQVDDTYIWDMHRPLEGSCRLKILTVTDPDPHHVNKAFWKSCSFFLGAVISQSFADNVQVTLHSFPSPQITSGSFLYDARLSLADWQPTPNELRVLSAEMVKLANRALPLERLAVSADFAKIIFENNEFKSQQIPDIAGNSADGKITLYRVGNHIDISKGPLIGDTSFLGRCSITAVHKIESEDGPLFRFQGVALPKGLMMNHFAYRILEERASKPFGFQKLQLMIRNVPGDDSEIVIRKVARSLRKIRS</sequence>
<keyword evidence="1" id="KW-0648">Protein biosynthesis</keyword>
<dbReference type="Gene3D" id="3.30.980.10">
    <property type="entry name" value="Threonyl-trna Synthetase, Chain A, domain 2"/>
    <property type="match status" value="1"/>
</dbReference>
<dbReference type="InterPro" id="IPR018163">
    <property type="entry name" value="Thr/Ala-tRNA-synth_IIc_edit"/>
</dbReference>
<evidence type="ECO:0000313" key="2">
    <source>
        <dbReference type="EMBL" id="CAB0016753.1"/>
    </source>
</evidence>
<dbReference type="InterPro" id="IPR012675">
    <property type="entry name" value="Beta-grasp_dom_sf"/>
</dbReference>
<protein>
    <recommendedName>
        <fullName evidence="4">TGS domain-containing protein</fullName>
    </recommendedName>
</protein>
<dbReference type="CDD" id="cd01667">
    <property type="entry name" value="TGS_ThrRS"/>
    <property type="match status" value="1"/>
</dbReference>
<organism evidence="2 3">
    <name type="scientific">Nesidiocoris tenuis</name>
    <dbReference type="NCBI Taxonomy" id="355587"/>
    <lineage>
        <taxon>Eukaryota</taxon>
        <taxon>Metazoa</taxon>
        <taxon>Ecdysozoa</taxon>
        <taxon>Arthropoda</taxon>
        <taxon>Hexapoda</taxon>
        <taxon>Insecta</taxon>
        <taxon>Pterygota</taxon>
        <taxon>Neoptera</taxon>
        <taxon>Paraneoptera</taxon>
        <taxon>Hemiptera</taxon>
        <taxon>Heteroptera</taxon>
        <taxon>Panheteroptera</taxon>
        <taxon>Cimicomorpha</taxon>
        <taxon>Miridae</taxon>
        <taxon>Dicyphina</taxon>
        <taxon>Nesidiocoris</taxon>
    </lineage>
</organism>
<proteinExistence type="predicted"/>
<dbReference type="SUPFAM" id="SSF55186">
    <property type="entry name" value="ThrRS/AlaRS common domain"/>
    <property type="match status" value="1"/>
</dbReference>
<dbReference type="Proteomes" id="UP000479000">
    <property type="component" value="Unassembled WGS sequence"/>
</dbReference>
<name>A0A6H5HJB0_9HEMI</name>
<gene>
    <name evidence="2" type="ORF">NTEN_LOCUS20888</name>
</gene>
<dbReference type="GO" id="GO:0005739">
    <property type="term" value="C:mitochondrion"/>
    <property type="evidence" value="ECO:0007669"/>
    <property type="project" value="TreeGrafter"/>
</dbReference>
<dbReference type="PANTHER" id="PTHR11451">
    <property type="entry name" value="THREONINE-TRNA LIGASE"/>
    <property type="match status" value="1"/>
</dbReference>
<reference evidence="2 3" key="1">
    <citation type="submission" date="2020-02" db="EMBL/GenBank/DDBJ databases">
        <authorList>
            <person name="Ferguson B K."/>
        </authorList>
    </citation>
    <scope>NUCLEOTIDE SEQUENCE [LARGE SCALE GENOMIC DNA]</scope>
</reference>
<keyword evidence="3" id="KW-1185">Reference proteome</keyword>
<dbReference type="OrthoDB" id="5870821at2759"/>
<evidence type="ECO:0000256" key="1">
    <source>
        <dbReference type="ARBA" id="ARBA00022917"/>
    </source>
</evidence>
<evidence type="ECO:0000313" key="3">
    <source>
        <dbReference type="Proteomes" id="UP000479000"/>
    </source>
</evidence>
<dbReference type="GO" id="GO:0000166">
    <property type="term" value="F:nucleotide binding"/>
    <property type="evidence" value="ECO:0007669"/>
    <property type="project" value="InterPro"/>
</dbReference>
<dbReference type="GO" id="GO:0006435">
    <property type="term" value="P:threonyl-tRNA aminoacylation"/>
    <property type="evidence" value="ECO:0007669"/>
    <property type="project" value="TreeGrafter"/>
</dbReference>
<evidence type="ECO:0008006" key="4">
    <source>
        <dbReference type="Google" id="ProtNLM"/>
    </source>
</evidence>
<dbReference type="EMBL" id="CADCXU010030595">
    <property type="protein sequence ID" value="CAB0016753.1"/>
    <property type="molecule type" value="Genomic_DNA"/>
</dbReference>
<accession>A0A6H5HJB0</accession>